<dbReference type="AlphaFoldDB" id="A0A7T8AQQ6"/>
<sequence>MSYNYPHYIKKNGRYLAYRIQTDEYDFLEVSDVDAMYSAGWYWDKDFEKAKQFYSKYEAEKFLRDKRGEFWEGVEITRQ</sequence>
<gene>
    <name evidence="1" type="ORF">IAQ69_07350</name>
</gene>
<protein>
    <submittedName>
        <fullName evidence="1">Uncharacterized protein</fullName>
    </submittedName>
</protein>
<reference evidence="1 2" key="1">
    <citation type="submission" date="2020-08" db="EMBL/GenBank/DDBJ databases">
        <title>Emergence of ISAba1-mediated novel tet(X) in Acinetobacter variabilis from a chicken farm.</title>
        <authorList>
            <person name="Peng K."/>
            <person name="Li R."/>
        </authorList>
    </citation>
    <scope>NUCLEOTIDE SEQUENCE [LARGE SCALE GENOMIC DNA]</scope>
    <source>
        <strain evidence="1 2">XM9F202-2</strain>
    </source>
</reference>
<accession>A0A7T8AQQ6</accession>
<name>A0A7T8AQQ6_9GAMM</name>
<evidence type="ECO:0000313" key="2">
    <source>
        <dbReference type="Proteomes" id="UP000596079"/>
    </source>
</evidence>
<evidence type="ECO:0000313" key="1">
    <source>
        <dbReference type="EMBL" id="QQN89456.1"/>
    </source>
</evidence>
<dbReference type="RefSeq" id="WP_180003497.1">
    <property type="nucleotide sequence ID" value="NZ_CP060811.1"/>
</dbReference>
<organism evidence="1 2">
    <name type="scientific">Acinetobacter variabilis</name>
    <dbReference type="NCBI Taxonomy" id="70346"/>
    <lineage>
        <taxon>Bacteria</taxon>
        <taxon>Pseudomonadati</taxon>
        <taxon>Pseudomonadota</taxon>
        <taxon>Gammaproteobacteria</taxon>
        <taxon>Moraxellales</taxon>
        <taxon>Moraxellaceae</taxon>
        <taxon>Acinetobacter</taxon>
    </lineage>
</organism>
<dbReference type="EMBL" id="CP060811">
    <property type="protein sequence ID" value="QQN89456.1"/>
    <property type="molecule type" value="Genomic_DNA"/>
</dbReference>
<dbReference type="Proteomes" id="UP000596079">
    <property type="component" value="Chromosome"/>
</dbReference>
<proteinExistence type="predicted"/>